<gene>
    <name evidence="1" type="ORF">H4W81_008338</name>
</gene>
<name>A0ABR9KU40_9ACTN</name>
<protein>
    <submittedName>
        <fullName evidence="1">Uncharacterized protein</fullName>
    </submittedName>
</protein>
<reference evidence="1 2" key="1">
    <citation type="submission" date="2020-10" db="EMBL/GenBank/DDBJ databases">
        <title>Sequencing the genomes of 1000 actinobacteria strains.</title>
        <authorList>
            <person name="Klenk H.-P."/>
        </authorList>
    </citation>
    <scope>NUCLEOTIDE SEQUENCE [LARGE SCALE GENOMIC DNA]</scope>
    <source>
        <strain evidence="1 2">DSM 43748</strain>
    </source>
</reference>
<keyword evidence="2" id="KW-1185">Reference proteome</keyword>
<evidence type="ECO:0000313" key="2">
    <source>
        <dbReference type="Proteomes" id="UP000661607"/>
    </source>
</evidence>
<organism evidence="1 2">
    <name type="scientific">Nonomuraea africana</name>
    <dbReference type="NCBI Taxonomy" id="46171"/>
    <lineage>
        <taxon>Bacteria</taxon>
        <taxon>Bacillati</taxon>
        <taxon>Actinomycetota</taxon>
        <taxon>Actinomycetes</taxon>
        <taxon>Streptosporangiales</taxon>
        <taxon>Streptosporangiaceae</taxon>
        <taxon>Nonomuraea</taxon>
    </lineage>
</organism>
<sequence length="54" mass="6053">MERGRAGPPNIRLAAMGYVMCNMSHRFFEGKTQFAADPAHEEPWRNVSLGGCRT</sequence>
<proteinExistence type="predicted"/>
<dbReference type="Proteomes" id="UP000661607">
    <property type="component" value="Unassembled WGS sequence"/>
</dbReference>
<dbReference type="EMBL" id="JADBEF010000001">
    <property type="protein sequence ID" value="MBE1565559.1"/>
    <property type="molecule type" value="Genomic_DNA"/>
</dbReference>
<evidence type="ECO:0000313" key="1">
    <source>
        <dbReference type="EMBL" id="MBE1565559.1"/>
    </source>
</evidence>
<comment type="caution">
    <text evidence="1">The sequence shown here is derived from an EMBL/GenBank/DDBJ whole genome shotgun (WGS) entry which is preliminary data.</text>
</comment>
<accession>A0ABR9KU40</accession>